<dbReference type="Pfam" id="PF02384">
    <property type="entry name" value="N6_Mtase"/>
    <property type="match status" value="1"/>
</dbReference>
<dbReference type="AlphaFoldDB" id="A0A242MLX3"/>
<organism evidence="3 4">
    <name type="scientific">Caballeronia sordidicola</name>
    <name type="common">Burkholderia sordidicola</name>
    <dbReference type="NCBI Taxonomy" id="196367"/>
    <lineage>
        <taxon>Bacteria</taxon>
        <taxon>Pseudomonadati</taxon>
        <taxon>Pseudomonadota</taxon>
        <taxon>Betaproteobacteria</taxon>
        <taxon>Burkholderiales</taxon>
        <taxon>Burkholderiaceae</taxon>
        <taxon>Caballeronia</taxon>
    </lineage>
</organism>
<evidence type="ECO:0000256" key="1">
    <source>
        <dbReference type="ARBA" id="ARBA00006594"/>
    </source>
</evidence>
<dbReference type="InterPro" id="IPR029063">
    <property type="entry name" value="SAM-dependent_MTases_sf"/>
</dbReference>
<dbReference type="GO" id="GO:0003677">
    <property type="term" value="F:DNA binding"/>
    <property type="evidence" value="ECO:0007669"/>
    <property type="project" value="InterPro"/>
</dbReference>
<keyword evidence="3" id="KW-0808">Transferase</keyword>
<evidence type="ECO:0000259" key="2">
    <source>
        <dbReference type="Pfam" id="PF02384"/>
    </source>
</evidence>
<dbReference type="Gene3D" id="3.40.50.150">
    <property type="entry name" value="Vaccinia Virus protein VP39"/>
    <property type="match status" value="1"/>
</dbReference>
<comment type="similarity">
    <text evidence="1">Belongs to the N(4)/N(6)-methyltransferase family.</text>
</comment>
<proteinExistence type="inferred from homology"/>
<name>A0A242MLX3_CABSO</name>
<dbReference type="InterPro" id="IPR003356">
    <property type="entry name" value="DNA_methylase_A-5"/>
</dbReference>
<comment type="caution">
    <text evidence="3">The sequence shown here is derived from an EMBL/GenBank/DDBJ whole genome shotgun (WGS) entry which is preliminary data.</text>
</comment>
<evidence type="ECO:0000313" key="4">
    <source>
        <dbReference type="Proteomes" id="UP000194546"/>
    </source>
</evidence>
<dbReference type="GO" id="GO:0032259">
    <property type="term" value="P:methylation"/>
    <property type="evidence" value="ECO:0007669"/>
    <property type="project" value="UniProtKB-KW"/>
</dbReference>
<keyword evidence="3" id="KW-0489">Methyltransferase</keyword>
<accession>A0A242MLX3</accession>
<evidence type="ECO:0000313" key="3">
    <source>
        <dbReference type="EMBL" id="OTP72319.1"/>
    </source>
</evidence>
<dbReference type="SUPFAM" id="SSF53335">
    <property type="entry name" value="S-adenosyl-L-methionine-dependent methyltransferases"/>
    <property type="match status" value="1"/>
</dbReference>
<reference evidence="3 4" key="1">
    <citation type="submission" date="2017-03" db="EMBL/GenBank/DDBJ databases">
        <title>Genome analysis of strain PAMC 26510.</title>
        <authorList>
            <person name="Oh H.-M."/>
            <person name="Yang J.-A."/>
        </authorList>
    </citation>
    <scope>NUCLEOTIDE SEQUENCE [LARGE SCALE GENOMIC DNA]</scope>
    <source>
        <strain evidence="3 4">PAMC 26510</strain>
    </source>
</reference>
<dbReference type="RefSeq" id="WP_086382362.1">
    <property type="nucleotide sequence ID" value="NZ_NBTY01000114.1"/>
</dbReference>
<dbReference type="EMBL" id="NBTY01000114">
    <property type="protein sequence ID" value="OTP72319.1"/>
    <property type="molecule type" value="Genomic_DNA"/>
</dbReference>
<sequence length="281" mass="30889">MQRKQETTAGNHPKELVKLIQQMSHRHHTLDVFSDFVELSALSISNAIDKRQFEARQRRYFEIIAKYTPEEVQAFPRMLAELVLSFEDETATGSVGDVLGSIYMRLDLGNDRSGQFFTPFEISRLMARLLVGDGSDVRERGVLRLNEPAGGAGGMVIAYADALQSVGLNYQVAMHAICVDIDARCVHMTYLQLALLHIPAIVLHGNALSMEQWSHWDTPAHVRGGWRGRLARERSQAAPEGVACATNESAGAELVPVAVEAPPTTGAIAINLGKVEQLALF</sequence>
<protein>
    <submittedName>
        <fullName evidence="3">Type I restriction-modification system methyltransferase subunit</fullName>
    </submittedName>
</protein>
<dbReference type="GO" id="GO:0008170">
    <property type="term" value="F:N-methyltransferase activity"/>
    <property type="evidence" value="ECO:0007669"/>
    <property type="project" value="InterPro"/>
</dbReference>
<dbReference type="Proteomes" id="UP000194546">
    <property type="component" value="Unassembled WGS sequence"/>
</dbReference>
<gene>
    <name evidence="3" type="ORF">PAMC26510_22050</name>
</gene>
<feature type="domain" description="DNA methylase adenine-specific" evidence="2">
    <location>
        <begin position="111"/>
        <end position="216"/>
    </location>
</feature>